<dbReference type="InterPro" id="IPR022096">
    <property type="entry name" value="SBF1/SBF2"/>
</dbReference>
<dbReference type="InterPro" id="IPR029021">
    <property type="entry name" value="Prot-tyrosine_phosphatase-like"/>
</dbReference>
<dbReference type="Pfam" id="PF12335">
    <property type="entry name" value="SBF2"/>
    <property type="match status" value="1"/>
</dbReference>
<feature type="compositionally biased region" description="Basic and acidic residues" evidence="5">
    <location>
        <begin position="1975"/>
        <end position="1984"/>
    </location>
</feature>
<feature type="region of interest" description="Disordered" evidence="5">
    <location>
        <begin position="1777"/>
        <end position="1803"/>
    </location>
</feature>
<feature type="region of interest" description="Disordered" evidence="5">
    <location>
        <begin position="1683"/>
        <end position="1709"/>
    </location>
</feature>
<dbReference type="Pfam" id="PF02893">
    <property type="entry name" value="GRAM"/>
    <property type="match status" value="1"/>
</dbReference>
<dbReference type="SMART" id="SM00568">
    <property type="entry name" value="GRAM"/>
    <property type="match status" value="1"/>
</dbReference>
<feature type="compositionally biased region" description="Pro residues" evidence="5">
    <location>
        <begin position="1778"/>
        <end position="1790"/>
    </location>
</feature>
<evidence type="ECO:0000259" key="9">
    <source>
        <dbReference type="PROSITE" id="PS51339"/>
    </source>
</evidence>
<organism evidence="10 11">
    <name type="scientific">Galleria mellonella</name>
    <name type="common">Greater wax moth</name>
    <dbReference type="NCBI Taxonomy" id="7137"/>
    <lineage>
        <taxon>Eukaryota</taxon>
        <taxon>Metazoa</taxon>
        <taxon>Ecdysozoa</taxon>
        <taxon>Arthropoda</taxon>
        <taxon>Hexapoda</taxon>
        <taxon>Insecta</taxon>
        <taxon>Pterygota</taxon>
        <taxon>Neoptera</taxon>
        <taxon>Endopterygota</taxon>
        <taxon>Lepidoptera</taxon>
        <taxon>Glossata</taxon>
        <taxon>Ditrysia</taxon>
        <taxon>Pyraloidea</taxon>
        <taxon>Pyralidae</taxon>
        <taxon>Galleriinae</taxon>
        <taxon>Galleria</taxon>
    </lineage>
</organism>
<keyword evidence="2" id="KW-0597">Phosphoprotein</keyword>
<dbReference type="InterPro" id="IPR043153">
    <property type="entry name" value="DENN_C"/>
</dbReference>
<dbReference type="InterPro" id="IPR005113">
    <property type="entry name" value="uDENN_dom"/>
</dbReference>
<dbReference type="SMART" id="SM00109">
    <property type="entry name" value="C1"/>
    <property type="match status" value="1"/>
</dbReference>
<evidence type="ECO:0000313" key="10">
    <source>
        <dbReference type="Proteomes" id="UP001652740"/>
    </source>
</evidence>
<dbReference type="PANTHER" id="PTHR10807:SF109">
    <property type="entry name" value="SET DOMAIN BINDING FACTOR, ISOFORM A"/>
    <property type="match status" value="1"/>
</dbReference>
<dbReference type="SUPFAM" id="SSF52799">
    <property type="entry name" value="(Phosphotyrosine protein) phosphatases II"/>
    <property type="match status" value="1"/>
</dbReference>
<dbReference type="Gene3D" id="2.30.29.30">
    <property type="entry name" value="Pleckstrin-homology domain (PH domain)/Phosphotyrosine-binding domain (PTB)"/>
    <property type="match status" value="1"/>
</dbReference>
<evidence type="ECO:0000256" key="1">
    <source>
        <dbReference type="ARBA" id="ARBA00007471"/>
    </source>
</evidence>
<dbReference type="Gene3D" id="3.30.450.200">
    <property type="match status" value="1"/>
</dbReference>
<dbReference type="Pfam" id="PF02141">
    <property type="entry name" value="DENN"/>
    <property type="match status" value="1"/>
</dbReference>
<feature type="domain" description="UDENN" evidence="8">
    <location>
        <begin position="6"/>
        <end position="432"/>
    </location>
</feature>
<dbReference type="InterPro" id="IPR005112">
    <property type="entry name" value="dDENN_dom"/>
</dbReference>
<evidence type="ECO:0000256" key="2">
    <source>
        <dbReference type="ARBA" id="ARBA00022553"/>
    </source>
</evidence>
<proteinExistence type="inferred from homology"/>
<dbReference type="InterPro" id="IPR011993">
    <property type="entry name" value="PH-like_dom_sf"/>
</dbReference>
<dbReference type="SUPFAM" id="SSF50729">
    <property type="entry name" value="PH domain-like"/>
    <property type="match status" value="1"/>
</dbReference>
<dbReference type="SMART" id="SM00801">
    <property type="entry name" value="dDENN"/>
    <property type="match status" value="1"/>
</dbReference>
<evidence type="ECO:0000259" key="7">
    <source>
        <dbReference type="PROSITE" id="PS50081"/>
    </source>
</evidence>
<gene>
    <name evidence="11" type="primary">LOC113512189</name>
</gene>
<dbReference type="InterPro" id="IPR002219">
    <property type="entry name" value="PKC_DAG/PE"/>
</dbReference>
<dbReference type="Pfam" id="PF06602">
    <property type="entry name" value="Myotub-related"/>
    <property type="match status" value="1"/>
</dbReference>
<evidence type="ECO:0000313" key="11">
    <source>
        <dbReference type="RefSeq" id="XP_052749763.1"/>
    </source>
</evidence>
<dbReference type="PROSITE" id="PS50081">
    <property type="entry name" value="ZF_DAG_PE_2"/>
    <property type="match status" value="1"/>
</dbReference>
<evidence type="ECO:0000259" key="6">
    <source>
        <dbReference type="PROSITE" id="PS50003"/>
    </source>
</evidence>
<dbReference type="Pfam" id="PF00130">
    <property type="entry name" value="C1_1"/>
    <property type="match status" value="1"/>
</dbReference>
<dbReference type="Gene3D" id="3.30.60.20">
    <property type="match status" value="1"/>
</dbReference>
<feature type="domain" description="PH" evidence="6">
    <location>
        <begin position="2011"/>
        <end position="2115"/>
    </location>
</feature>
<feature type="compositionally biased region" description="Acidic residues" evidence="5">
    <location>
        <begin position="799"/>
        <end position="812"/>
    </location>
</feature>
<feature type="compositionally biased region" description="Low complexity" evidence="5">
    <location>
        <begin position="1791"/>
        <end position="1803"/>
    </location>
</feature>
<dbReference type="SMART" id="SM00233">
    <property type="entry name" value="PH"/>
    <property type="match status" value="1"/>
</dbReference>
<dbReference type="CDD" id="cd14534">
    <property type="entry name" value="PTP-MTMR5-like"/>
    <property type="match status" value="1"/>
</dbReference>
<dbReference type="Gene3D" id="3.40.50.11500">
    <property type="match status" value="1"/>
</dbReference>
<dbReference type="InterPro" id="IPR037516">
    <property type="entry name" value="Tripartite_DENN"/>
</dbReference>
<dbReference type="PANTHER" id="PTHR10807">
    <property type="entry name" value="MYOTUBULARIN-RELATED"/>
    <property type="match status" value="1"/>
</dbReference>
<protein>
    <submittedName>
        <fullName evidence="11">Myotubularin-related protein 5</fullName>
    </submittedName>
</protein>
<dbReference type="PROSITE" id="PS00479">
    <property type="entry name" value="ZF_DAG_PE_1"/>
    <property type="match status" value="1"/>
</dbReference>
<dbReference type="InterPro" id="IPR046349">
    <property type="entry name" value="C1-like_sf"/>
</dbReference>
<feature type="compositionally biased region" description="Low complexity" evidence="5">
    <location>
        <begin position="1199"/>
        <end position="1211"/>
    </location>
</feature>
<name>A0ABM3MEC2_GALME</name>
<dbReference type="SUPFAM" id="SSF57889">
    <property type="entry name" value="Cysteine-rich domain"/>
    <property type="match status" value="1"/>
</dbReference>
<evidence type="ECO:0000256" key="3">
    <source>
        <dbReference type="ARBA" id="ARBA00022723"/>
    </source>
</evidence>
<feature type="compositionally biased region" description="Basic and acidic residues" evidence="5">
    <location>
        <begin position="776"/>
        <end position="786"/>
    </location>
</feature>
<dbReference type="PROSITE" id="PS50003">
    <property type="entry name" value="PH_DOMAIN"/>
    <property type="match status" value="1"/>
</dbReference>
<dbReference type="Pfam" id="PF00169">
    <property type="entry name" value="PH"/>
    <property type="match status" value="1"/>
</dbReference>
<evidence type="ECO:0000256" key="5">
    <source>
        <dbReference type="SAM" id="MobiDB-lite"/>
    </source>
</evidence>
<evidence type="ECO:0000259" key="8">
    <source>
        <dbReference type="PROSITE" id="PS50211"/>
    </source>
</evidence>
<dbReference type="PROSITE" id="PS50211">
    <property type="entry name" value="DENN"/>
    <property type="match status" value="1"/>
</dbReference>
<keyword evidence="4" id="KW-0862">Zinc</keyword>
<accession>A0ABM3MEC2</accession>
<dbReference type="SMART" id="SM00800">
    <property type="entry name" value="uDENN"/>
    <property type="match status" value="1"/>
</dbReference>
<dbReference type="InterPro" id="IPR010569">
    <property type="entry name" value="Myotubularin-like_Pase_dom"/>
</dbReference>
<feature type="region of interest" description="Disordered" evidence="5">
    <location>
        <begin position="1972"/>
        <end position="1998"/>
    </location>
</feature>
<feature type="domain" description="Phorbol-ester/DAG-type" evidence="7">
    <location>
        <begin position="1916"/>
        <end position="1966"/>
    </location>
</feature>
<dbReference type="InterPro" id="IPR030564">
    <property type="entry name" value="Myotubularin"/>
</dbReference>
<keyword evidence="3" id="KW-0479">Metal-binding</keyword>
<dbReference type="SMART" id="SM00799">
    <property type="entry name" value="DENN"/>
    <property type="match status" value="1"/>
</dbReference>
<feature type="region of interest" description="Disordered" evidence="5">
    <location>
        <begin position="1195"/>
        <end position="1232"/>
    </location>
</feature>
<dbReference type="PROSITE" id="PS51339">
    <property type="entry name" value="PPASE_MYOTUBULARIN"/>
    <property type="match status" value="1"/>
</dbReference>
<dbReference type="RefSeq" id="XP_052749763.1">
    <property type="nucleotide sequence ID" value="XM_052893803.1"/>
</dbReference>
<dbReference type="InterPro" id="IPR004182">
    <property type="entry name" value="GRAM"/>
</dbReference>
<dbReference type="InterPro" id="IPR001849">
    <property type="entry name" value="PH_domain"/>
</dbReference>
<dbReference type="CDD" id="cd01235">
    <property type="entry name" value="PH_Sbf1_hMTMR5"/>
    <property type="match status" value="1"/>
</dbReference>
<feature type="region of interest" description="Disordered" evidence="5">
    <location>
        <begin position="776"/>
        <end position="814"/>
    </location>
</feature>
<dbReference type="Proteomes" id="UP001652740">
    <property type="component" value="Unplaced"/>
</dbReference>
<evidence type="ECO:0000256" key="4">
    <source>
        <dbReference type="ARBA" id="ARBA00022833"/>
    </source>
</evidence>
<dbReference type="GeneID" id="113512189"/>
<sequence>MSRLVDYFVIVGFDHEKESGGLSSGVILQRFPETNWDDTPFHEGIEWFCQPQGWALSTERSEPRFYVSVLTDVDANRHYCACLCFNETVAITPTKPADEDEESLDSSRAVANITHHSIMYAPKCLVIVSRQDYIDTFRNCLGIIYTVWVENLGVPLETLVGNLLGCVLVPPAGGPQVRFSIGAGDRQALQPPAAPPMPVTHTAVHMLLRLLGIHNSVTLWCAVMSEHKVLLVSLAAARLAAACRALAALMFPFRYAHVYIPLLPAGLAEVLATPTPFLIGVHSSLKEEVSELLDVIVADLDVGSLHIPGGVNIPRPEGKLLSSLQDALALVLQPELRSADSAFAPPPPASSPPHMLDKEIRAVFMRTLARLLQGYRHCLTIIRIHPSPVLTFHKMGFLGGRGLSQCPFAVRLLDSMFFNGLVAERGPPWRPTDIWDDLVQNLPEQLRLESLNPELELVHIQDLAMQLHLNENPNPQPTFRSPFIAGIIWHICIFRIYVAKCFLSLVEEIAFGFFAPDNLELSGVRAPQPRIVPPAAPPAGAPDHCQLLLTNSARRLEVLRACVAAIFECRYADARKSFPAVLRALRAPAARAALARDLAARLPSNKHLLHHHQFELIVRLMNCALQSSTPLDEHSIAAAMLPLATAYCRKLCTGVIQYAYMCIQEHAVWTSQQFWEAAFYQDVQRDIKALYLPSPTHHQRVPSPSRDDEEYISLLKAQEPSALEIAAEQMRLWPSLPPEKQRELIASEESTLYSQAIHYANRMVYLLLPLEGAGRRADARGDDADRASNSITNSVAESDSADAESGFEEADPGEAGNNVIKMVSRFVDKVCTEGGVTAEHVRCLHQMIPGVVHMHLETLDAVARESRRLPPVQKARIVPPALVGGEALAAAALRALLVADGRGAALLPADGALFLTNYRVIFKGTPLDPFACEQTVVRSFPLCSLTREKPVRTHHLPHLEQPLQEGLQLRSATFQLIKVALDEEVSGEQTEAFRKQLARLRHPPAPHLHFALAPRAAPPAPHVHAKHHTLKGFAKKTLLKTARKAGLKPKPSKRQKYVLPAADARSLTSPPLMSSLSADTLSLEELDVNGGCTGAETAERAARTLERVRERAYARDWARIGLARAPFRLTHANAVYTLCRRYAAAPHTYSTARTHARTPTVPHARTHARTLQRAYARDWARIGLARGTLPPLRLGATGRASASRALPSASRTPTPCTRSAGGTLPPRTPTVPHARTHARTLQRAYARDWARIGLARAPFRLTHANAVYTLCRSYPALIPVPESIGDESLRRIARCYRQGRLPVITWRHPRTHALLARSAAPHHKGVMGMLKASHQTPGTTQSGTETTSSLEQERYLATLVACTPASRGDLEDSSLSLDSLLLCCDDGGQPPTHTPLLSKAAGTLSVLGRNSGGKGGVSTAGMKHFGRWGSLKDRRQPSHLELYAPRQRLSTADVDSVSGEGGGGGGGGRRAALYVVGEKGAGGGGAGCEHVPVEYPDGRHAKHAFKKLLRAAAPAARNDPGFLRLIEESGWLWQLRQLFQLSGAVVDLLDLQGSSVLLSLEDGWDVTAQISSLAQICLEPYYRTLEGFRIIVEKEWLALGHKFQQRSNIAPTPQQGFTPTFLMFLDAVHQLQKQFPLAFEFNEYYLRFVAYHSVSCRFRTFLLDSEAQRAELGITAADDKRADTSRLGVETGAGSEEESGGPYGGGYSSPRSNHGQSLFDYIDRQHQKSPIFYNFLYTPDLDNPVLRPVSAINCLEVWQYYVSEELCHGAPYDLEVLSPPPDPQPAPSPAPASASASATTSACASATPQRRVITAGYDSIARSMPDAFTGLLERIRQLELELGHLPQKWRVRWEQLELPNTLELQCVVRQRAWSVPPDAARRAARALQRRGTLDVLVRGRLAAAPAPAPAHPAHPAHRWAPAAAAAPARCDHCQDLLWGPLKTGVRCIDCGASCHERCADAFALPCTKYKAPPTADRDRDRDRPSAANSVATLQSSSQQYYEQFSSNVAENRTHEGHLYKRGALLKGWKQRWFVLDSIKHQLRYYDAMEDSHCKGYIDLGEVITVTQAPPAPGPPKKCDDRSFFDLRTSRRTYNFCASDANAAQEWIEKLQACLQ</sequence>
<keyword evidence="10" id="KW-1185">Reference proteome</keyword>
<feature type="domain" description="Myotubularin phosphatase" evidence="9">
    <location>
        <begin position="1235"/>
        <end position="1762"/>
    </location>
</feature>
<comment type="similarity">
    <text evidence="1">Belongs to the protein-tyrosine phosphatase family. Non-receptor class myotubularin subfamily.</text>
</comment>
<dbReference type="InterPro" id="IPR001194">
    <property type="entry name" value="cDENN_dom"/>
</dbReference>
<dbReference type="Pfam" id="PF03456">
    <property type="entry name" value="uDENN"/>
    <property type="match status" value="1"/>
</dbReference>
<reference evidence="11" key="1">
    <citation type="submission" date="2025-08" db="UniProtKB">
        <authorList>
            <consortium name="RefSeq"/>
        </authorList>
    </citation>
    <scope>IDENTIFICATION</scope>
    <source>
        <tissue evidence="11">Whole larvae</tissue>
    </source>
</reference>